<keyword evidence="8" id="KW-1185">Reference proteome</keyword>
<dbReference type="PROSITE" id="PS51898">
    <property type="entry name" value="TYR_RECOMBINASE"/>
    <property type="match status" value="1"/>
</dbReference>
<keyword evidence="3" id="KW-0233">DNA recombination</keyword>
<sequence length="301" mass="32389">MPAKAPDPDLGSLLPSWELALRAVRKSPATLKSYGDGVRSFLSWCADDGRPAVLDRTAVNGFTAALLDSGREPATVRSRQLAVRRFSAWLAEEGEIPADPLLGLKAPKLDVKVVEPLTDGQLRALIKACAGTDMRDRRDEAIVRFMTETGARAGECAALALDDVDLAHGTATVRRGKGGKGRVVPFGAQTARALDRYRRARASHRLAGTPAFWLGDRGKAFSYDGLHKTLGERAAAAGIEGFHPHKLRHTAAHRWLAAGGSEGGLMAVAGWERPDMLARYTKARAAERAAEEARRLNLGDL</sequence>
<evidence type="ECO:0000259" key="6">
    <source>
        <dbReference type="PROSITE" id="PS51900"/>
    </source>
</evidence>
<evidence type="ECO:0000256" key="3">
    <source>
        <dbReference type="ARBA" id="ARBA00023172"/>
    </source>
</evidence>
<dbReference type="EMBL" id="AP024525">
    <property type="protein sequence ID" value="BCT75980.1"/>
    <property type="molecule type" value="Genomic_DNA"/>
</dbReference>
<name>A0ABM7PUQ3_SINCY</name>
<protein>
    <submittedName>
        <fullName evidence="7">Tyrosine recombinase XerC</fullName>
    </submittedName>
</protein>
<evidence type="ECO:0000313" key="8">
    <source>
        <dbReference type="Proteomes" id="UP001319861"/>
    </source>
</evidence>
<evidence type="ECO:0000256" key="1">
    <source>
        <dbReference type="ARBA" id="ARBA00008857"/>
    </source>
</evidence>
<dbReference type="InterPro" id="IPR044068">
    <property type="entry name" value="CB"/>
</dbReference>
<dbReference type="Gene3D" id="1.10.443.10">
    <property type="entry name" value="Intergrase catalytic core"/>
    <property type="match status" value="1"/>
</dbReference>
<dbReference type="RefSeq" id="WP_229232643.1">
    <property type="nucleotide sequence ID" value="NZ_AP024525.1"/>
</dbReference>
<feature type="domain" description="Core-binding (CB)" evidence="6">
    <location>
        <begin position="8"/>
        <end position="91"/>
    </location>
</feature>
<proteinExistence type="inferred from homology"/>
<evidence type="ECO:0000256" key="4">
    <source>
        <dbReference type="PROSITE-ProRule" id="PRU01248"/>
    </source>
</evidence>
<dbReference type="PROSITE" id="PS51900">
    <property type="entry name" value="CB"/>
    <property type="match status" value="1"/>
</dbReference>
<comment type="similarity">
    <text evidence="1">Belongs to the 'phage' integrase family.</text>
</comment>
<organism evidence="7 8">
    <name type="scientific">Sinomonas cyclohexanicum</name>
    <name type="common">Corynebacterium cyclohexanicum</name>
    <dbReference type="NCBI Taxonomy" id="322009"/>
    <lineage>
        <taxon>Bacteria</taxon>
        <taxon>Bacillati</taxon>
        <taxon>Actinomycetota</taxon>
        <taxon>Actinomycetes</taxon>
        <taxon>Micrococcales</taxon>
        <taxon>Micrococcaceae</taxon>
        <taxon>Sinomonas</taxon>
    </lineage>
</organism>
<evidence type="ECO:0000256" key="2">
    <source>
        <dbReference type="ARBA" id="ARBA00023125"/>
    </source>
</evidence>
<dbReference type="Pfam" id="PF00589">
    <property type="entry name" value="Phage_integrase"/>
    <property type="match status" value="1"/>
</dbReference>
<dbReference type="SUPFAM" id="SSF56349">
    <property type="entry name" value="DNA breaking-rejoining enzymes"/>
    <property type="match status" value="1"/>
</dbReference>
<dbReference type="InterPro" id="IPR011010">
    <property type="entry name" value="DNA_brk_join_enz"/>
</dbReference>
<dbReference type="CDD" id="cd00397">
    <property type="entry name" value="DNA_BRE_C"/>
    <property type="match status" value="1"/>
</dbReference>
<feature type="domain" description="Tyr recombinase" evidence="5">
    <location>
        <begin position="112"/>
        <end position="294"/>
    </location>
</feature>
<keyword evidence="2 4" id="KW-0238">DNA-binding</keyword>
<accession>A0ABM7PUQ3</accession>
<dbReference type="PANTHER" id="PTHR30349:SF41">
    <property type="entry name" value="INTEGRASE_RECOMBINASE PROTEIN MJ0367-RELATED"/>
    <property type="match status" value="1"/>
</dbReference>
<dbReference type="InterPro" id="IPR002104">
    <property type="entry name" value="Integrase_catalytic"/>
</dbReference>
<dbReference type="PANTHER" id="PTHR30349">
    <property type="entry name" value="PHAGE INTEGRASE-RELATED"/>
    <property type="match status" value="1"/>
</dbReference>
<dbReference type="InterPro" id="IPR010998">
    <property type="entry name" value="Integrase_recombinase_N"/>
</dbReference>
<evidence type="ECO:0000313" key="7">
    <source>
        <dbReference type="EMBL" id="BCT75980.1"/>
    </source>
</evidence>
<dbReference type="InterPro" id="IPR050090">
    <property type="entry name" value="Tyrosine_recombinase_XerCD"/>
</dbReference>
<reference evidence="7 8" key="1">
    <citation type="journal article" date="2021" name="J. Biosci. Bioeng.">
        <title>Identification and characterization of a chc gene cluster responsible for the aromatization pathway of cyclohexanecarboxylate degradation in Sinomonas cyclohexanicum ATCC 51369.</title>
        <authorList>
            <person name="Yamamoto T."/>
            <person name="Hasegawa Y."/>
            <person name="Lau P.C.K."/>
            <person name="Iwaki H."/>
        </authorList>
    </citation>
    <scope>NUCLEOTIDE SEQUENCE [LARGE SCALE GENOMIC DNA]</scope>
    <source>
        <strain evidence="7 8">ATCC 51369</strain>
    </source>
</reference>
<gene>
    <name evidence="7" type="primary">xerC_1</name>
    <name evidence="7" type="ORF">SCMU_18220</name>
</gene>
<dbReference type="Proteomes" id="UP001319861">
    <property type="component" value="Chromosome"/>
</dbReference>
<dbReference type="InterPro" id="IPR013762">
    <property type="entry name" value="Integrase-like_cat_sf"/>
</dbReference>
<dbReference type="Gene3D" id="1.10.150.130">
    <property type="match status" value="1"/>
</dbReference>
<evidence type="ECO:0000259" key="5">
    <source>
        <dbReference type="PROSITE" id="PS51898"/>
    </source>
</evidence>